<dbReference type="Proteomes" id="UP000264820">
    <property type="component" value="Unplaced"/>
</dbReference>
<feature type="region of interest" description="Disordered" evidence="1">
    <location>
        <begin position="518"/>
        <end position="564"/>
    </location>
</feature>
<feature type="compositionally biased region" description="Basic and acidic residues" evidence="1">
    <location>
        <begin position="399"/>
        <end position="416"/>
    </location>
</feature>
<organism evidence="3 4">
    <name type="scientific">Hippocampus comes</name>
    <name type="common">Tiger tail seahorse</name>
    <dbReference type="NCBI Taxonomy" id="109280"/>
    <lineage>
        <taxon>Eukaryota</taxon>
        <taxon>Metazoa</taxon>
        <taxon>Chordata</taxon>
        <taxon>Craniata</taxon>
        <taxon>Vertebrata</taxon>
        <taxon>Euteleostomi</taxon>
        <taxon>Actinopterygii</taxon>
        <taxon>Neopterygii</taxon>
        <taxon>Teleostei</taxon>
        <taxon>Neoteleostei</taxon>
        <taxon>Acanthomorphata</taxon>
        <taxon>Syngnathiaria</taxon>
        <taxon>Syngnathiformes</taxon>
        <taxon>Syngnathoidei</taxon>
        <taxon>Syngnathidae</taxon>
        <taxon>Hippocampus</taxon>
    </lineage>
</organism>
<evidence type="ECO:0000313" key="4">
    <source>
        <dbReference type="Proteomes" id="UP000264820"/>
    </source>
</evidence>
<dbReference type="Ensembl" id="ENSHCOT00000017153.1">
    <property type="protein sequence ID" value="ENSHCOP00000010672.1"/>
    <property type="gene ID" value="ENSHCOG00000013330.1"/>
</dbReference>
<dbReference type="OMA" id="SHEMTDM"/>
<reference evidence="3" key="2">
    <citation type="submission" date="2025-09" db="UniProtKB">
        <authorList>
            <consortium name="Ensembl"/>
        </authorList>
    </citation>
    <scope>IDENTIFICATION</scope>
</reference>
<evidence type="ECO:0000259" key="2">
    <source>
        <dbReference type="Pfam" id="PF15257"/>
    </source>
</evidence>
<dbReference type="GeneTree" id="ENSGT00530000064485"/>
<dbReference type="PANTHER" id="PTHR23034">
    <property type="entry name" value="GLUTAMATE-RICH PROTEIN 3"/>
    <property type="match status" value="1"/>
</dbReference>
<keyword evidence="4" id="KW-1185">Reference proteome</keyword>
<evidence type="ECO:0000313" key="3">
    <source>
        <dbReference type="Ensembl" id="ENSHCOP00000010672.1"/>
    </source>
</evidence>
<feature type="domain" description="DUF4590" evidence="2">
    <location>
        <begin position="292"/>
        <end position="405"/>
    </location>
</feature>
<dbReference type="InterPro" id="IPR048257">
    <property type="entry name" value="DUF4590"/>
</dbReference>
<dbReference type="InterPro" id="IPR027962">
    <property type="entry name" value="ERICH3"/>
</dbReference>
<feature type="region of interest" description="Disordered" evidence="1">
    <location>
        <begin position="399"/>
        <end position="436"/>
    </location>
</feature>
<dbReference type="AlphaFoldDB" id="A0A3Q2Y1F4"/>
<dbReference type="STRING" id="109280.ENSHCOP00000010672"/>
<sequence>MSHFNPGLISAYNSLTDKHLTGYFSSTRIRRHLQRAGLITRSGRIVPDKEYKHKLLQRAHQKHVRECLAQAIFLKVMEMERLHQMEIKRKLEEFARRERVHKMKVARTKRFEDDVRMMSPRPPVGEKAVRKQHSGPVGGHYGSSESPCSSRPNTAPGKMQRPARLKPIHGGNNKCGSPHRVNEAFGDNHPPFGCTTDRESRKHESIPWDPPPGISPYHLPVINNFVTPLPPATKKKARGPGCTPGGTPGLGARRRLRPAATIGAVDEQSLLRTSVPQSKARVTMVYFGKSVHLSNDAEDLRDEIQVFQQHCGGENLCVYKGKLREGEMFQFLSRRHRGFPFSLTFFLNGLQAERLSSCCEFKHRRGPRLGGRHGHFGFSTVERASPCYKCIIAMGLDRKPAPPPKKVQDAGGRLEEAGSTSHSGPESTSPQQDDKNRDGMMMMMMMIMKIKKHTRYVPEGPTANHLAVQIMTRTLKETTTSPSRDPTKRKLHLRPAELTRRLKTKLQWTRKVTTKKKMTRGLVRVPSPARRATRRLSKTPQRTRRKQKKPRKSFKRKSWRRTTT</sequence>
<feature type="region of interest" description="Disordered" evidence="1">
    <location>
        <begin position="233"/>
        <end position="253"/>
    </location>
</feature>
<name>A0A3Q2Y1F4_HIPCM</name>
<evidence type="ECO:0000256" key="1">
    <source>
        <dbReference type="SAM" id="MobiDB-lite"/>
    </source>
</evidence>
<proteinExistence type="predicted"/>
<dbReference type="Pfam" id="PF15257">
    <property type="entry name" value="DUF4590"/>
    <property type="match status" value="1"/>
</dbReference>
<reference evidence="3" key="1">
    <citation type="submission" date="2025-08" db="UniProtKB">
        <authorList>
            <consortium name="Ensembl"/>
        </authorList>
    </citation>
    <scope>IDENTIFICATION</scope>
</reference>
<feature type="compositionally biased region" description="Polar residues" evidence="1">
    <location>
        <begin position="143"/>
        <end position="153"/>
    </location>
</feature>
<accession>A0A3Q2Y1F4</accession>
<dbReference type="PANTHER" id="PTHR23034:SF2">
    <property type="entry name" value="GLUTAMATE-RICH PROTEIN 3"/>
    <property type="match status" value="1"/>
</dbReference>
<protein>
    <submittedName>
        <fullName evidence="3">Glutamate-rich 3</fullName>
    </submittedName>
</protein>
<feature type="compositionally biased region" description="Polar residues" evidence="1">
    <location>
        <begin position="418"/>
        <end position="431"/>
    </location>
</feature>
<feature type="compositionally biased region" description="Basic residues" evidence="1">
    <location>
        <begin position="531"/>
        <end position="564"/>
    </location>
</feature>
<feature type="region of interest" description="Disordered" evidence="1">
    <location>
        <begin position="116"/>
        <end position="172"/>
    </location>
</feature>